<gene>
    <name evidence="2" type="ORF">COU10_04035</name>
</gene>
<sequence length="60" mass="6679">MKKDALFCIGQKAFIEKDGKILILNDPTEGLDFPGGKIQEKEARDADASSLSRSLQREVR</sequence>
<evidence type="ECO:0008006" key="4">
    <source>
        <dbReference type="Google" id="ProtNLM"/>
    </source>
</evidence>
<name>A0A2H0UMA2_9BACT</name>
<proteinExistence type="predicted"/>
<feature type="region of interest" description="Disordered" evidence="1">
    <location>
        <begin position="33"/>
        <end position="60"/>
    </location>
</feature>
<evidence type="ECO:0000256" key="1">
    <source>
        <dbReference type="SAM" id="MobiDB-lite"/>
    </source>
</evidence>
<comment type="caution">
    <text evidence="2">The sequence shown here is derived from an EMBL/GenBank/DDBJ whole genome shotgun (WGS) entry which is preliminary data.</text>
</comment>
<evidence type="ECO:0000313" key="2">
    <source>
        <dbReference type="EMBL" id="PIR87549.1"/>
    </source>
</evidence>
<dbReference type="AlphaFoldDB" id="A0A2H0UMA2"/>
<protein>
    <recommendedName>
        <fullName evidence="4">Nudix hydrolase domain-containing protein</fullName>
    </recommendedName>
</protein>
<accession>A0A2H0UMA2</accession>
<dbReference type="EMBL" id="PFBC01000062">
    <property type="protein sequence ID" value="PIR87549.1"/>
    <property type="molecule type" value="Genomic_DNA"/>
</dbReference>
<feature type="compositionally biased region" description="Basic and acidic residues" evidence="1">
    <location>
        <begin position="38"/>
        <end position="47"/>
    </location>
</feature>
<organism evidence="2 3">
    <name type="scientific">Candidatus Harrisonbacteria bacterium CG10_big_fil_rev_8_21_14_0_10_45_28</name>
    <dbReference type="NCBI Taxonomy" id="1974586"/>
    <lineage>
        <taxon>Bacteria</taxon>
        <taxon>Candidatus Harrisoniibacteriota</taxon>
    </lineage>
</organism>
<reference evidence="3" key="1">
    <citation type="submission" date="2017-09" db="EMBL/GenBank/DDBJ databases">
        <title>Depth-based differentiation of microbial function through sediment-hosted aquifers and enrichment of novel symbionts in the deep terrestrial subsurface.</title>
        <authorList>
            <person name="Probst A.J."/>
            <person name="Ladd B."/>
            <person name="Jarett J.K."/>
            <person name="Geller-Mcgrath D.E."/>
            <person name="Sieber C.M.K."/>
            <person name="Emerson J.B."/>
            <person name="Anantharaman K."/>
            <person name="Thomas B.C."/>
            <person name="Malmstrom R."/>
            <person name="Stieglmeier M."/>
            <person name="Klingl A."/>
            <person name="Woyke T."/>
            <person name="Ryan C.M."/>
            <person name="Banfield J.F."/>
        </authorList>
    </citation>
    <scope>NUCLEOTIDE SEQUENCE [LARGE SCALE GENOMIC DNA]</scope>
</reference>
<evidence type="ECO:0000313" key="3">
    <source>
        <dbReference type="Proteomes" id="UP000230903"/>
    </source>
</evidence>
<dbReference type="Proteomes" id="UP000230903">
    <property type="component" value="Unassembled WGS sequence"/>
</dbReference>